<sequence length="257" mass="28592">MAARCVAWAVCCPQRWVVHVSRQDAGQAIVSAKALRPKTVDLLTRLSSHLISPTRSIVGPCSLLPVLLYRSCLWTCVLQQWLHRICPLLLFVSLFDNQNCLITSPLPRFRFRFRSRATEDSRQSTLQAMGDGRWAMGDGRWAMGDERWGRSRARHVSRVLRLAQRLHEGQLSASDGGDHDLVCGSHDAQQGKVWAAASKAPASAQGCTMYVPACRCRLPGTGTPRRFLPCSVRACQSEIQLTHPQKPTRRVLGPGRS</sequence>
<organism evidence="1 2">
    <name type="scientific">Verticillium dahliae (strain VdLs.17 / ATCC MYA-4575 / FGSC 10137)</name>
    <name type="common">Verticillium wilt</name>
    <dbReference type="NCBI Taxonomy" id="498257"/>
    <lineage>
        <taxon>Eukaryota</taxon>
        <taxon>Fungi</taxon>
        <taxon>Dikarya</taxon>
        <taxon>Ascomycota</taxon>
        <taxon>Pezizomycotina</taxon>
        <taxon>Sordariomycetes</taxon>
        <taxon>Hypocreomycetidae</taxon>
        <taxon>Glomerellales</taxon>
        <taxon>Plectosphaerellaceae</taxon>
        <taxon>Verticillium</taxon>
    </lineage>
</organism>
<evidence type="ECO:0000313" key="1">
    <source>
        <dbReference type="EMBL" id="EGY22388.1"/>
    </source>
</evidence>
<evidence type="ECO:0000313" key="2">
    <source>
        <dbReference type="Proteomes" id="UP000001611"/>
    </source>
</evidence>
<dbReference type="GeneID" id="20705289"/>
<dbReference type="RefSeq" id="XP_009652205.1">
    <property type="nucleotide sequence ID" value="XM_009653910.1"/>
</dbReference>
<protein>
    <submittedName>
        <fullName evidence="1">Uncharacterized protein</fullName>
    </submittedName>
</protein>
<proteinExistence type="predicted"/>
<reference evidence="1 2" key="1">
    <citation type="submission" date="2008-03" db="EMBL/GenBank/DDBJ databases">
        <title>The Genome Sequence of Verticillium dahliae VdLs.17.</title>
        <authorList>
            <consortium name="The Broad Institute Genome Sequencing Platform"/>
            <person name="Ma L.-J.J."/>
            <person name="Klosterman S.J."/>
            <person name="Subbarao K."/>
            <person name="Dobinson K."/>
            <person name="Veronese P."/>
            <person name="Kang S."/>
            <person name="Gold S.E."/>
            <person name="Young S."/>
            <person name="Jaffe D."/>
            <person name="Gnerre S."/>
            <person name="Berlin A."/>
            <person name="Heiman D."/>
            <person name="Hepburn T."/>
            <person name="Sykes S."/>
            <person name="Alvarado L."/>
            <person name="Kodira C.D."/>
            <person name="Lander E."/>
            <person name="Galagan J."/>
            <person name="Nusbaum C."/>
            <person name="Birren B."/>
        </authorList>
    </citation>
    <scope>NUCLEOTIDE SEQUENCE [LARGE SCALE GENOMIC DNA]</scope>
    <source>
        <strain evidence="2">VdLs.17 / ATCC MYA-4575 / FGSC 10137</strain>
    </source>
</reference>
<dbReference type="KEGG" id="vda:VDAG_03826"/>
<keyword evidence="2" id="KW-1185">Reference proteome</keyword>
<accession>G2X0P7</accession>
<dbReference type="Proteomes" id="UP000001611">
    <property type="component" value="Chromosome 3"/>
</dbReference>
<dbReference type="AlphaFoldDB" id="G2X0P7"/>
<dbReference type="HOGENOM" id="CLU_886235_0_0_1"/>
<gene>
    <name evidence="1" type="ORF">VDAG_03826</name>
</gene>
<dbReference type="InParanoid" id="G2X0P7"/>
<name>G2X0P7_VERDV</name>
<dbReference type="EMBL" id="DS572700">
    <property type="protein sequence ID" value="EGY22388.1"/>
    <property type="molecule type" value="Genomic_DNA"/>
</dbReference>